<proteinExistence type="predicted"/>
<dbReference type="GO" id="GO:0032259">
    <property type="term" value="P:methylation"/>
    <property type="evidence" value="ECO:0007669"/>
    <property type="project" value="UniProtKB-KW"/>
</dbReference>
<evidence type="ECO:0000313" key="1">
    <source>
        <dbReference type="EMBL" id="MFD1678255.1"/>
    </source>
</evidence>
<dbReference type="EC" id="2.1.1.-" evidence="1"/>
<sequence length="209" mass="23557">MSISKEELTKRVSEIANENGFVQGWLHNDAGAFLYQLARINAPIPTVVELGSWKGRSTSWLASAIKDRGEGKVYAVDTWDGTPGELEHVQLLDGYNEDQLFDEFKENMEKLNLLAHVEPLRMNTIAGAKHWLNVYDGQPIGLLFIDAGHDFEDVLKDFEFWSPFVVKDGFIVFDDVPGWPGPTKVAFSLPKWYKNIGTTPNNVAFKKIV</sequence>
<keyword evidence="1" id="KW-0808">Transferase</keyword>
<comment type="caution">
    <text evidence="1">The sequence shown here is derived from an EMBL/GenBank/DDBJ whole genome shotgun (WGS) entry which is preliminary data.</text>
</comment>
<dbReference type="RefSeq" id="WP_377946292.1">
    <property type="nucleotide sequence ID" value="NZ_JBHUCX010000102.1"/>
</dbReference>
<gene>
    <name evidence="1" type="ORF">ACFSB2_26680</name>
</gene>
<dbReference type="InterPro" id="IPR029063">
    <property type="entry name" value="SAM-dependent_MTases_sf"/>
</dbReference>
<dbReference type="Pfam" id="PF13578">
    <property type="entry name" value="Methyltransf_24"/>
    <property type="match status" value="1"/>
</dbReference>
<dbReference type="Proteomes" id="UP001597079">
    <property type="component" value="Unassembled WGS sequence"/>
</dbReference>
<dbReference type="EMBL" id="JBHUCX010000102">
    <property type="protein sequence ID" value="MFD1678255.1"/>
    <property type="molecule type" value="Genomic_DNA"/>
</dbReference>
<protein>
    <submittedName>
        <fullName evidence="1">Class I SAM-dependent methyltransferase</fullName>
        <ecNumber evidence="1">2.1.1.-</ecNumber>
    </submittedName>
</protein>
<dbReference type="GO" id="GO:0008168">
    <property type="term" value="F:methyltransferase activity"/>
    <property type="evidence" value="ECO:0007669"/>
    <property type="project" value="UniProtKB-KW"/>
</dbReference>
<name>A0ABW4JR02_9BACL</name>
<dbReference type="Gene3D" id="3.40.50.150">
    <property type="entry name" value="Vaccinia Virus protein VP39"/>
    <property type="match status" value="1"/>
</dbReference>
<keyword evidence="2" id="KW-1185">Reference proteome</keyword>
<accession>A0ABW4JR02</accession>
<keyword evidence="1" id="KW-0489">Methyltransferase</keyword>
<reference evidence="2" key="1">
    <citation type="journal article" date="2019" name="Int. J. Syst. Evol. Microbiol.">
        <title>The Global Catalogue of Microorganisms (GCM) 10K type strain sequencing project: providing services to taxonomists for standard genome sequencing and annotation.</title>
        <authorList>
            <consortium name="The Broad Institute Genomics Platform"/>
            <consortium name="The Broad Institute Genome Sequencing Center for Infectious Disease"/>
            <person name="Wu L."/>
            <person name="Ma J."/>
        </authorList>
    </citation>
    <scope>NUCLEOTIDE SEQUENCE [LARGE SCALE GENOMIC DNA]</scope>
    <source>
        <strain evidence="2">CGMCC 1.12286</strain>
    </source>
</reference>
<evidence type="ECO:0000313" key="2">
    <source>
        <dbReference type="Proteomes" id="UP001597079"/>
    </source>
</evidence>
<organism evidence="1 2">
    <name type="scientific">Alicyclobacillus fodiniaquatilis</name>
    <dbReference type="NCBI Taxonomy" id="1661150"/>
    <lineage>
        <taxon>Bacteria</taxon>
        <taxon>Bacillati</taxon>
        <taxon>Bacillota</taxon>
        <taxon>Bacilli</taxon>
        <taxon>Bacillales</taxon>
        <taxon>Alicyclobacillaceae</taxon>
        <taxon>Alicyclobacillus</taxon>
    </lineage>
</organism>
<dbReference type="SUPFAM" id="SSF53335">
    <property type="entry name" value="S-adenosyl-L-methionine-dependent methyltransferases"/>
    <property type="match status" value="1"/>
</dbReference>